<dbReference type="GO" id="GO:0016829">
    <property type="term" value="F:lyase activity"/>
    <property type="evidence" value="ECO:0007669"/>
    <property type="project" value="UniProtKB-KW"/>
</dbReference>
<evidence type="ECO:0000256" key="3">
    <source>
        <dbReference type="ARBA" id="ARBA00011233"/>
    </source>
</evidence>
<dbReference type="EMBL" id="CBFW010000154">
    <property type="protein sequence ID" value="CDC73255.1"/>
    <property type="molecule type" value="Genomic_DNA"/>
</dbReference>
<dbReference type="NCBIfam" id="TIGR01182">
    <property type="entry name" value="eda"/>
    <property type="match status" value="1"/>
</dbReference>
<dbReference type="Gene3D" id="3.20.20.70">
    <property type="entry name" value="Aldolase class I"/>
    <property type="match status" value="1"/>
</dbReference>
<keyword evidence="5" id="KW-0119">Carbohydrate metabolism</keyword>
<dbReference type="SUPFAM" id="SSF51569">
    <property type="entry name" value="Aldolase"/>
    <property type="match status" value="1"/>
</dbReference>
<evidence type="ECO:0000256" key="5">
    <source>
        <dbReference type="ARBA" id="ARBA00023277"/>
    </source>
</evidence>
<evidence type="ECO:0000313" key="7">
    <source>
        <dbReference type="Proteomes" id="UP000017938"/>
    </source>
</evidence>
<comment type="similarity">
    <text evidence="2">Belongs to the KHG/KDPG aldolase family.</text>
</comment>
<organism evidence="6 7">
    <name type="scientific">Candidatus Colimorpha enterica</name>
    <dbReference type="NCBI Taxonomy" id="3083063"/>
    <lineage>
        <taxon>Bacteria</taxon>
        <taxon>Pseudomonadati</taxon>
        <taxon>Bacteroidota</taxon>
        <taxon>Bacteroidia</taxon>
        <taxon>Bacteroidales</taxon>
        <taxon>Candidatus Colimorpha</taxon>
    </lineage>
</organism>
<accession>R6TLZ5</accession>
<keyword evidence="4" id="KW-0456">Lyase</keyword>
<dbReference type="AlphaFoldDB" id="R6TLZ5"/>
<dbReference type="InterPro" id="IPR013785">
    <property type="entry name" value="Aldolase_TIM"/>
</dbReference>
<gene>
    <name evidence="6" type="ORF">BN580_01189</name>
</gene>
<dbReference type="InterPro" id="IPR000887">
    <property type="entry name" value="Aldlse_KDPG_KHG"/>
</dbReference>
<comment type="caution">
    <text evidence="6">The sequence shown here is derived from an EMBL/GenBank/DDBJ whole genome shotgun (WGS) entry which is preliminary data.</text>
</comment>
<protein>
    <submittedName>
        <fullName evidence="6">Entner-Doudoroff aldolase</fullName>
    </submittedName>
</protein>
<dbReference type="PANTHER" id="PTHR30246">
    <property type="entry name" value="2-KETO-3-DEOXY-6-PHOSPHOGLUCONATE ALDOLASE"/>
    <property type="match status" value="1"/>
</dbReference>
<evidence type="ECO:0000256" key="2">
    <source>
        <dbReference type="ARBA" id="ARBA00006906"/>
    </source>
</evidence>
<dbReference type="STRING" id="1263015.BN580_01189"/>
<comment type="pathway">
    <text evidence="1">Carbohydrate acid metabolism.</text>
</comment>
<proteinExistence type="inferred from homology"/>
<reference evidence="6" key="1">
    <citation type="submission" date="2012-11" db="EMBL/GenBank/DDBJ databases">
        <title>Dependencies among metagenomic species, viruses, plasmids and units of genetic variation.</title>
        <authorList>
            <person name="Nielsen H.B."/>
            <person name="Almeida M."/>
            <person name="Juncker A.S."/>
            <person name="Rasmussen S."/>
            <person name="Li J."/>
            <person name="Sunagawa S."/>
            <person name="Plichta D."/>
            <person name="Gautier L."/>
            <person name="Le Chatelier E."/>
            <person name="Peletier E."/>
            <person name="Bonde I."/>
            <person name="Nielsen T."/>
            <person name="Manichanh C."/>
            <person name="Arumugam M."/>
            <person name="Batto J."/>
            <person name="Santos M.B.Q.D."/>
            <person name="Blom N."/>
            <person name="Borruel N."/>
            <person name="Burgdorf K.S."/>
            <person name="Boumezbeur F."/>
            <person name="Casellas F."/>
            <person name="Dore J."/>
            <person name="Guarner F."/>
            <person name="Hansen T."/>
            <person name="Hildebrand F."/>
            <person name="Kaas R.S."/>
            <person name="Kennedy S."/>
            <person name="Kristiansen K."/>
            <person name="Kultima J.R."/>
            <person name="Leonard P."/>
            <person name="Levenez F."/>
            <person name="Lund O."/>
            <person name="Moumen B."/>
            <person name="Le Paslier D."/>
            <person name="Pons N."/>
            <person name="Pedersen O."/>
            <person name="Prifti E."/>
            <person name="Qin J."/>
            <person name="Raes J."/>
            <person name="Tap J."/>
            <person name="Tims S."/>
            <person name="Ussery D.W."/>
            <person name="Yamada T."/>
            <person name="MetaHit consortium"/>
            <person name="Renault P."/>
            <person name="Sicheritz-Ponten T."/>
            <person name="Bork P."/>
            <person name="Wang J."/>
            <person name="Brunak S."/>
            <person name="Ehrlich S.D."/>
        </authorList>
    </citation>
    <scope>NUCLEOTIDE SEQUENCE [LARGE SCALE GENOMIC DNA]</scope>
</reference>
<evidence type="ECO:0000313" key="6">
    <source>
        <dbReference type="EMBL" id="CDC73255.1"/>
    </source>
</evidence>
<dbReference type="Pfam" id="PF01081">
    <property type="entry name" value="Aldolase"/>
    <property type="match status" value="1"/>
</dbReference>
<comment type="subunit">
    <text evidence="3">Homotrimer.</text>
</comment>
<dbReference type="CDD" id="cd00452">
    <property type="entry name" value="KDPG_aldolase"/>
    <property type="match status" value="1"/>
</dbReference>
<dbReference type="PANTHER" id="PTHR30246:SF1">
    <property type="entry name" value="2-DEHYDRO-3-DEOXY-6-PHOSPHOGALACTONATE ALDOLASE-RELATED"/>
    <property type="match status" value="1"/>
</dbReference>
<name>R6TLZ5_9BACT</name>
<evidence type="ECO:0000256" key="1">
    <source>
        <dbReference type="ARBA" id="ARBA00004761"/>
    </source>
</evidence>
<sequence>MKNEITAKIKEEKIIAIIRHLGAKDAEALCGALYKGGIRLAEITFDPAGTIPAEETAKTISVLRDKFAGKMLIGAGTVLDMDYARIAIGAGAEFIISPNTDPDVIRYTKECGRVSIPGAMTPTEVVSAYRAGADFVKVFPSDTLGLKFIKALRAPLPHIPLIPTGGINTGNIADFLSAGAAAVGIGSNLSRNDLVKAGRLDEITALAEEYLRAANGGAAKC</sequence>
<evidence type="ECO:0000256" key="4">
    <source>
        <dbReference type="ARBA" id="ARBA00023239"/>
    </source>
</evidence>
<dbReference type="Proteomes" id="UP000017938">
    <property type="component" value="Unassembled WGS sequence"/>
</dbReference>